<feature type="domain" description="Brix" evidence="2">
    <location>
        <begin position="82"/>
        <end position="301"/>
    </location>
</feature>
<accession>A0A8H2X133</accession>
<dbReference type="GO" id="GO:0030515">
    <property type="term" value="F:snoRNA binding"/>
    <property type="evidence" value="ECO:0007669"/>
    <property type="project" value="TreeGrafter"/>
</dbReference>
<name>A0A8H2X133_9AGAM</name>
<evidence type="ECO:0000256" key="1">
    <source>
        <dbReference type="ARBA" id="ARBA00040513"/>
    </source>
</evidence>
<dbReference type="FunFam" id="3.40.50.10480:FF:000001">
    <property type="entry name" value="IMP4, U3 small nucleolar ribonucleoprotein"/>
    <property type="match status" value="1"/>
</dbReference>
<dbReference type="PROSITE" id="PS50833">
    <property type="entry name" value="BRIX"/>
    <property type="match status" value="1"/>
</dbReference>
<proteinExistence type="predicted"/>
<dbReference type="InterPro" id="IPR007109">
    <property type="entry name" value="Brix"/>
</dbReference>
<dbReference type="AlphaFoldDB" id="A0A8H2X133"/>
<sequence>MIRRQARERREYIYRKNQEAQERQTYERKQTLKDALASGKQLPTELRKDAAELGKVMTMDESQVEPTTHIDDEYSRAGIMDPKIVITTSRDPSSKLLQFAKEMRLVFPNSTRINRGNYVVKELADACRANDVTDLVVLHEHRGVPVCTDALIVSHFPHGPTLYFSLHNVGLRHDIATYSQSTVSEQYPHLIFEGRHDIATYSQSTVSEQYPHLIFEGFTSKLGKRVMDALRYLFPVPKPDATRVMTFANENDFISFRHHVFAKTSHKEVQLAEVGPRFEMKPEVGPRFEMKPYEIRQGTIEQATADKEWVLSHYTRTAKKRRQL</sequence>
<dbReference type="GO" id="GO:0005654">
    <property type="term" value="C:nucleoplasm"/>
    <property type="evidence" value="ECO:0007669"/>
    <property type="project" value="UniProtKB-ARBA"/>
</dbReference>
<dbReference type="GO" id="GO:0042134">
    <property type="term" value="F:rRNA primary transcript binding"/>
    <property type="evidence" value="ECO:0007669"/>
    <property type="project" value="InterPro"/>
</dbReference>
<dbReference type="GO" id="GO:0042274">
    <property type="term" value="P:ribosomal small subunit biogenesis"/>
    <property type="evidence" value="ECO:0007669"/>
    <property type="project" value="UniProtKB-ARBA"/>
</dbReference>
<dbReference type="InterPro" id="IPR044281">
    <property type="entry name" value="IMP4/RPF1"/>
</dbReference>
<dbReference type="PANTHER" id="PTHR22734:SF2">
    <property type="entry name" value="U3 SMALL NUCLEOLAR RIBONUCLEOPROTEIN PROTEIN IMP4"/>
    <property type="match status" value="1"/>
</dbReference>
<dbReference type="EMBL" id="CAJMWZ010000056">
    <property type="protein sequence ID" value="CAE6410452.1"/>
    <property type="molecule type" value="Genomic_DNA"/>
</dbReference>
<dbReference type="PANTHER" id="PTHR22734">
    <property type="entry name" value="U3 SMALL NUCLEOLAR RIBONUCLEOPROTEIN PROTEIN IMP4"/>
    <property type="match status" value="1"/>
</dbReference>
<reference evidence="3" key="1">
    <citation type="submission" date="2021-01" db="EMBL/GenBank/DDBJ databases">
        <authorList>
            <person name="Kaushik A."/>
        </authorList>
    </citation>
    <scope>NUCLEOTIDE SEQUENCE</scope>
    <source>
        <strain evidence="3">Type strain: AG8-Rh-89/</strain>
    </source>
</reference>
<organism evidence="3 4">
    <name type="scientific">Rhizoctonia solani</name>
    <dbReference type="NCBI Taxonomy" id="456999"/>
    <lineage>
        <taxon>Eukaryota</taxon>
        <taxon>Fungi</taxon>
        <taxon>Dikarya</taxon>
        <taxon>Basidiomycota</taxon>
        <taxon>Agaricomycotina</taxon>
        <taxon>Agaricomycetes</taxon>
        <taxon>Cantharellales</taxon>
        <taxon>Ceratobasidiaceae</taxon>
        <taxon>Rhizoctonia</taxon>
    </lineage>
</organism>
<gene>
    <name evidence="3" type="ORF">RDB_LOCUS689</name>
</gene>
<dbReference type="GO" id="GO:0032040">
    <property type="term" value="C:small-subunit processome"/>
    <property type="evidence" value="ECO:0007669"/>
    <property type="project" value="TreeGrafter"/>
</dbReference>
<dbReference type="Gene3D" id="3.40.50.10480">
    <property type="entry name" value="Probable brix-domain ribosomal biogenesis protein"/>
    <property type="match status" value="1"/>
</dbReference>
<dbReference type="Pfam" id="PF04427">
    <property type="entry name" value="Brix"/>
    <property type="match status" value="1"/>
</dbReference>
<evidence type="ECO:0000313" key="4">
    <source>
        <dbReference type="Proteomes" id="UP000663850"/>
    </source>
</evidence>
<evidence type="ECO:0000259" key="2">
    <source>
        <dbReference type="PROSITE" id="PS50833"/>
    </source>
</evidence>
<dbReference type="GO" id="GO:0034457">
    <property type="term" value="C:Mpp10 complex"/>
    <property type="evidence" value="ECO:0007669"/>
    <property type="project" value="UniProtKB-ARBA"/>
</dbReference>
<dbReference type="SMART" id="SM00879">
    <property type="entry name" value="Brix"/>
    <property type="match status" value="1"/>
</dbReference>
<protein>
    <recommendedName>
        <fullName evidence="1">U3 small nucleolar ribonucleoprotein protein IMP4</fullName>
    </recommendedName>
</protein>
<dbReference type="GO" id="GO:0006364">
    <property type="term" value="P:rRNA processing"/>
    <property type="evidence" value="ECO:0007669"/>
    <property type="project" value="InterPro"/>
</dbReference>
<comment type="caution">
    <text evidence="3">The sequence shown here is derived from an EMBL/GenBank/DDBJ whole genome shotgun (WGS) entry which is preliminary data.</text>
</comment>
<dbReference type="SUPFAM" id="SSF52954">
    <property type="entry name" value="Class II aaRS ABD-related"/>
    <property type="match status" value="1"/>
</dbReference>
<evidence type="ECO:0000313" key="3">
    <source>
        <dbReference type="EMBL" id="CAE6410452.1"/>
    </source>
</evidence>
<dbReference type="Proteomes" id="UP000663850">
    <property type="component" value="Unassembled WGS sequence"/>
</dbReference>